<dbReference type="EC" id="1.-.-.-" evidence="2"/>
<accession>A0ABU7SCL4</accession>
<name>A0ABU7SCL4_9ACTN</name>
<reference evidence="2 3" key="1">
    <citation type="submission" date="2024-01" db="EMBL/GenBank/DDBJ databases">
        <title>Genome insights into Plantactinospora veratri sp. nov.</title>
        <authorList>
            <person name="Wang L."/>
        </authorList>
    </citation>
    <scope>NUCLEOTIDE SEQUENCE [LARGE SCALE GENOMIC DNA]</scope>
    <source>
        <strain evidence="2 3">NEAU-FHS4</strain>
    </source>
</reference>
<comment type="caution">
    <text evidence="2">The sequence shown here is derived from an EMBL/GenBank/DDBJ whole genome shotgun (WGS) entry which is preliminary data.</text>
</comment>
<dbReference type="GO" id="GO:0004497">
    <property type="term" value="F:monooxygenase activity"/>
    <property type="evidence" value="ECO:0007669"/>
    <property type="project" value="UniProtKB-KW"/>
</dbReference>
<dbReference type="RefSeq" id="WP_331207970.1">
    <property type="nucleotide sequence ID" value="NZ_JAZGQL010000008.1"/>
</dbReference>
<evidence type="ECO:0000313" key="3">
    <source>
        <dbReference type="Proteomes" id="UP001339911"/>
    </source>
</evidence>
<dbReference type="InterPro" id="IPR050744">
    <property type="entry name" value="AI-2_Isomerase_LsrG"/>
</dbReference>
<keyword evidence="2" id="KW-0560">Oxidoreductase</keyword>
<evidence type="ECO:0000259" key="1">
    <source>
        <dbReference type="PROSITE" id="PS51725"/>
    </source>
</evidence>
<feature type="domain" description="ABM" evidence="1">
    <location>
        <begin position="4"/>
        <end position="95"/>
    </location>
</feature>
<dbReference type="PROSITE" id="PS51725">
    <property type="entry name" value="ABM"/>
    <property type="match status" value="1"/>
</dbReference>
<dbReference type="Proteomes" id="UP001339911">
    <property type="component" value="Unassembled WGS sequence"/>
</dbReference>
<dbReference type="InterPro" id="IPR011008">
    <property type="entry name" value="Dimeric_a/b-barrel"/>
</dbReference>
<dbReference type="PANTHER" id="PTHR33336">
    <property type="entry name" value="QUINOL MONOOXYGENASE YGIN-RELATED"/>
    <property type="match status" value="1"/>
</dbReference>
<dbReference type="SUPFAM" id="SSF54909">
    <property type="entry name" value="Dimeric alpha+beta barrel"/>
    <property type="match status" value="1"/>
</dbReference>
<proteinExistence type="predicted"/>
<dbReference type="EMBL" id="JAZGQL010000008">
    <property type="protein sequence ID" value="MEE6307678.1"/>
    <property type="molecule type" value="Genomic_DNA"/>
</dbReference>
<evidence type="ECO:0000313" key="2">
    <source>
        <dbReference type="EMBL" id="MEE6307678.1"/>
    </source>
</evidence>
<keyword evidence="2" id="KW-0503">Monooxygenase</keyword>
<dbReference type="Pfam" id="PF03992">
    <property type="entry name" value="ABM"/>
    <property type="match status" value="1"/>
</dbReference>
<protein>
    <submittedName>
        <fullName evidence="2">Quinol monooxygenase</fullName>
        <ecNumber evidence="2">1.-.-.-</ecNumber>
    </submittedName>
</protein>
<sequence length="97" mass="11047">MAELLVVAHWTIAPGAEEQVRSLLPEFIEASRAEPGCISFVGYQQLDDDRTVVLLERYASREAFEAHRDTPHFQRLALEQIVPRLARRVVQTYDVPG</sequence>
<dbReference type="PANTHER" id="PTHR33336:SF15">
    <property type="entry name" value="ABM DOMAIN-CONTAINING PROTEIN"/>
    <property type="match status" value="1"/>
</dbReference>
<keyword evidence="3" id="KW-1185">Reference proteome</keyword>
<organism evidence="2 3">
    <name type="scientific">Plantactinospora veratri</name>
    <dbReference type="NCBI Taxonomy" id="1436122"/>
    <lineage>
        <taxon>Bacteria</taxon>
        <taxon>Bacillati</taxon>
        <taxon>Actinomycetota</taxon>
        <taxon>Actinomycetes</taxon>
        <taxon>Micromonosporales</taxon>
        <taxon>Micromonosporaceae</taxon>
        <taxon>Plantactinospora</taxon>
    </lineage>
</organism>
<dbReference type="InterPro" id="IPR007138">
    <property type="entry name" value="ABM_dom"/>
</dbReference>
<gene>
    <name evidence="2" type="ORF">V1634_12680</name>
</gene>
<dbReference type="Gene3D" id="3.30.70.100">
    <property type="match status" value="1"/>
</dbReference>